<accession>A0A815VLS4</accession>
<evidence type="ECO:0000313" key="3">
    <source>
        <dbReference type="Proteomes" id="UP000663891"/>
    </source>
</evidence>
<proteinExistence type="predicted"/>
<feature type="transmembrane region" description="Helical" evidence="1">
    <location>
        <begin position="75"/>
        <end position="96"/>
    </location>
</feature>
<sequence length="104" mass="12449">MTTTCYIYTMMYIRRCSKTVRPIHQLANNRRDFIILTRMFTLLGVNILSNMPTLVIGLCFQFFEHLPYWLTQFQWFTATFSLCSISVVVIFVSPNLQKLWKRLR</sequence>
<reference evidence="2" key="1">
    <citation type="submission" date="2021-02" db="EMBL/GenBank/DDBJ databases">
        <authorList>
            <person name="Nowell W R."/>
        </authorList>
    </citation>
    <scope>NUCLEOTIDE SEQUENCE</scope>
</reference>
<feature type="transmembrane region" description="Helical" evidence="1">
    <location>
        <begin position="40"/>
        <end position="63"/>
    </location>
</feature>
<evidence type="ECO:0000256" key="1">
    <source>
        <dbReference type="SAM" id="Phobius"/>
    </source>
</evidence>
<gene>
    <name evidence="2" type="ORF">VCS650_LOCUS43802</name>
</gene>
<protein>
    <submittedName>
        <fullName evidence="2">Uncharacterized protein</fullName>
    </submittedName>
</protein>
<dbReference type="OrthoDB" id="10044919at2759"/>
<dbReference type="Proteomes" id="UP000663891">
    <property type="component" value="Unassembled WGS sequence"/>
</dbReference>
<name>A0A815VLS4_9BILA</name>
<keyword evidence="1" id="KW-0472">Membrane</keyword>
<organism evidence="2 3">
    <name type="scientific">Adineta steineri</name>
    <dbReference type="NCBI Taxonomy" id="433720"/>
    <lineage>
        <taxon>Eukaryota</taxon>
        <taxon>Metazoa</taxon>
        <taxon>Spiralia</taxon>
        <taxon>Gnathifera</taxon>
        <taxon>Rotifera</taxon>
        <taxon>Eurotatoria</taxon>
        <taxon>Bdelloidea</taxon>
        <taxon>Adinetida</taxon>
        <taxon>Adinetidae</taxon>
        <taxon>Adineta</taxon>
    </lineage>
</organism>
<comment type="caution">
    <text evidence="2">The sequence shown here is derived from an EMBL/GenBank/DDBJ whole genome shotgun (WGS) entry which is preliminary data.</text>
</comment>
<keyword evidence="1" id="KW-1133">Transmembrane helix</keyword>
<keyword evidence="1" id="KW-0812">Transmembrane</keyword>
<dbReference type="AlphaFoldDB" id="A0A815VLS4"/>
<evidence type="ECO:0000313" key="2">
    <source>
        <dbReference type="EMBL" id="CAF1533923.1"/>
    </source>
</evidence>
<dbReference type="EMBL" id="CAJNON010005004">
    <property type="protein sequence ID" value="CAF1533923.1"/>
    <property type="molecule type" value="Genomic_DNA"/>
</dbReference>